<dbReference type="PANTHER" id="PTHR43525">
    <property type="entry name" value="PROTEIN MALY"/>
    <property type="match status" value="1"/>
</dbReference>
<accession>A0A0N7LTW1</accession>
<dbReference type="GO" id="GO:0030170">
    <property type="term" value="F:pyridoxal phosphate binding"/>
    <property type="evidence" value="ECO:0007669"/>
    <property type="project" value="InterPro"/>
</dbReference>
<dbReference type="InterPro" id="IPR015422">
    <property type="entry name" value="PyrdxlP-dep_Trfase_small"/>
</dbReference>
<dbReference type="RefSeq" id="WP_058124425.1">
    <property type="nucleotide sequence ID" value="NZ_CYRX01000033.1"/>
</dbReference>
<dbReference type="InterPro" id="IPR015424">
    <property type="entry name" value="PyrdxlP-dep_Trfase"/>
</dbReference>
<dbReference type="InterPro" id="IPR051798">
    <property type="entry name" value="Class-II_PLP-Dep_Aminotrans"/>
</dbReference>
<organism evidence="7 8">
    <name type="scientific">Thalassobacter stenotrophicus</name>
    <dbReference type="NCBI Taxonomy" id="266809"/>
    <lineage>
        <taxon>Bacteria</taxon>
        <taxon>Pseudomonadati</taxon>
        <taxon>Pseudomonadota</taxon>
        <taxon>Alphaproteobacteria</taxon>
        <taxon>Rhodobacterales</taxon>
        <taxon>Roseobacteraceae</taxon>
        <taxon>Thalassobacter</taxon>
    </lineage>
</organism>
<dbReference type="SUPFAM" id="SSF53383">
    <property type="entry name" value="PLP-dependent transferases"/>
    <property type="match status" value="1"/>
</dbReference>
<keyword evidence="4 7" id="KW-0456">Lyase</keyword>
<dbReference type="NCBIfam" id="TIGR04350">
    <property type="entry name" value="C_S_lyase_PatB"/>
    <property type="match status" value="1"/>
</dbReference>
<evidence type="ECO:0000256" key="4">
    <source>
        <dbReference type="ARBA" id="ARBA00023239"/>
    </source>
</evidence>
<dbReference type="eggNOG" id="COG1168">
    <property type="taxonomic scope" value="Bacteria"/>
</dbReference>
<dbReference type="CDD" id="cd00609">
    <property type="entry name" value="AAT_like"/>
    <property type="match status" value="1"/>
</dbReference>
<reference evidence="7 8" key="1">
    <citation type="submission" date="2015-09" db="EMBL/GenBank/DDBJ databases">
        <authorList>
            <consortium name="Swine Surveillance"/>
        </authorList>
    </citation>
    <scope>NUCLEOTIDE SEQUENCE [LARGE SCALE GENOMIC DNA]</scope>
    <source>
        <strain evidence="7 8">CECT 5294</strain>
    </source>
</reference>
<evidence type="ECO:0000313" key="8">
    <source>
        <dbReference type="Proteomes" id="UP000051298"/>
    </source>
</evidence>
<protein>
    <recommendedName>
        <fullName evidence="2">cysteine-S-conjugate beta-lyase</fullName>
        <ecNumber evidence="2">4.4.1.13</ecNumber>
    </recommendedName>
</protein>
<evidence type="ECO:0000256" key="5">
    <source>
        <dbReference type="ARBA" id="ARBA00037974"/>
    </source>
</evidence>
<sequence length="397" mass="43629">MTAHSDLDPRFDPIINRVGTSCSKWDAMESLYGVSPQDGLAMWVADMDFKPPACVADALAAMHDHGVYGYYGDQTAYKEAICWWMQTRHNWHVDPASIFTTHGLVNGTGLCVDAFTKPGDGVVLMTPVYHAFARVIEAADRRVVECELANTDGHYSLDIAAWDAQLDGSETMLVFCSPHNPNGRVWSRAELQEVADFAKRHDLILVSDEIHHDLIYPGFTHTPMSALDGISDRLVMMTASTKTFNIAGAHIGNVIIADEGLRARFAKRMGALGLSPNSFGIVMAQAAYSPTGAAWVDDLMVYLDGNRQIFDAGINAIPGLKSSRLEATYLSWVDFADTGMDRDEFTRRVQQDAKIAANHGPTFGKGGESFLRFNIATSRAVIEDAVERMQKAFADLQ</sequence>
<dbReference type="Proteomes" id="UP000051298">
    <property type="component" value="Unassembled WGS sequence"/>
</dbReference>
<evidence type="ECO:0000256" key="3">
    <source>
        <dbReference type="ARBA" id="ARBA00022898"/>
    </source>
</evidence>
<evidence type="ECO:0000256" key="1">
    <source>
        <dbReference type="ARBA" id="ARBA00001933"/>
    </source>
</evidence>
<evidence type="ECO:0000259" key="6">
    <source>
        <dbReference type="Pfam" id="PF00155"/>
    </source>
</evidence>
<dbReference type="PANTHER" id="PTHR43525:SF1">
    <property type="entry name" value="PROTEIN MALY"/>
    <property type="match status" value="1"/>
</dbReference>
<evidence type="ECO:0000256" key="2">
    <source>
        <dbReference type="ARBA" id="ARBA00012224"/>
    </source>
</evidence>
<comment type="similarity">
    <text evidence="5">Belongs to the class-II pyridoxal-phosphate-dependent aminotransferase family. MalY/PatB cystathionine beta-lyase subfamily.</text>
</comment>
<dbReference type="AlphaFoldDB" id="A0A0N7LTW1"/>
<dbReference type="Gene3D" id="3.40.640.10">
    <property type="entry name" value="Type I PLP-dependent aspartate aminotransferase-like (Major domain)"/>
    <property type="match status" value="1"/>
</dbReference>
<dbReference type="GO" id="GO:0047804">
    <property type="term" value="F:cysteine-S-conjugate beta-lyase activity"/>
    <property type="evidence" value="ECO:0007669"/>
    <property type="project" value="UniProtKB-EC"/>
</dbReference>
<dbReference type="EC" id="4.4.1.13" evidence="2"/>
<proteinExistence type="inferred from homology"/>
<dbReference type="Gene3D" id="3.90.1150.10">
    <property type="entry name" value="Aspartate Aminotransferase, domain 1"/>
    <property type="match status" value="1"/>
</dbReference>
<dbReference type="InterPro" id="IPR015421">
    <property type="entry name" value="PyrdxlP-dep_Trfase_major"/>
</dbReference>
<dbReference type="Pfam" id="PF00155">
    <property type="entry name" value="Aminotran_1_2"/>
    <property type="match status" value="1"/>
</dbReference>
<name>A0A0N7LTW1_9RHOB</name>
<feature type="domain" description="Aminotransferase class I/classII large" evidence="6">
    <location>
        <begin position="46"/>
        <end position="388"/>
    </location>
</feature>
<dbReference type="InterPro" id="IPR004839">
    <property type="entry name" value="Aminotransferase_I/II_large"/>
</dbReference>
<keyword evidence="3" id="KW-0663">Pyridoxal phosphate</keyword>
<dbReference type="InterPro" id="IPR027619">
    <property type="entry name" value="C-S_lyase_PatB-like"/>
</dbReference>
<comment type="cofactor">
    <cofactor evidence="1">
        <name>pyridoxal 5'-phosphate</name>
        <dbReference type="ChEBI" id="CHEBI:597326"/>
    </cofactor>
</comment>
<gene>
    <name evidence="7" type="primary">patB</name>
    <name evidence="7" type="ORF">THS5294_03115</name>
</gene>
<dbReference type="EMBL" id="CYRX01000033">
    <property type="protein sequence ID" value="CUH61802.1"/>
    <property type="molecule type" value="Genomic_DNA"/>
</dbReference>
<evidence type="ECO:0000313" key="7">
    <source>
        <dbReference type="EMBL" id="CUH61802.1"/>
    </source>
</evidence>
<dbReference type="STRING" id="266809.PM03_00980"/>